<dbReference type="EMBL" id="FRCP01000027">
    <property type="protein sequence ID" value="SHN01436.1"/>
    <property type="molecule type" value="Genomic_DNA"/>
</dbReference>
<dbReference type="Pfam" id="PF02498">
    <property type="entry name" value="Bro-N"/>
    <property type="match status" value="1"/>
</dbReference>
<dbReference type="InterPro" id="IPR018878">
    <property type="entry name" value="ORF6C_dom"/>
</dbReference>
<keyword evidence="3" id="KW-1185">Reference proteome</keyword>
<evidence type="ECO:0000313" key="2">
    <source>
        <dbReference type="EMBL" id="SHN01436.1"/>
    </source>
</evidence>
<dbReference type="AlphaFoldDB" id="A0A1M7NCJ5"/>
<gene>
    <name evidence="2" type="ORF">SAMN02746066_04373</name>
</gene>
<dbReference type="InterPro" id="IPR003497">
    <property type="entry name" value="BRO_N_domain"/>
</dbReference>
<dbReference type="PANTHER" id="PTHR36180:SF2">
    <property type="entry name" value="BRO FAMILY PROTEIN"/>
    <property type="match status" value="1"/>
</dbReference>
<dbReference type="STRING" id="1120996.SAMN02746066_04373"/>
<proteinExistence type="predicted"/>
<dbReference type="PANTHER" id="PTHR36180">
    <property type="entry name" value="DNA-BINDING PROTEIN-RELATED-RELATED"/>
    <property type="match status" value="1"/>
</dbReference>
<accession>A0A1M7NCJ5</accession>
<dbReference type="RefSeq" id="WP_073291415.1">
    <property type="nucleotide sequence ID" value="NZ_FRCP01000027.1"/>
</dbReference>
<reference evidence="2 3" key="1">
    <citation type="submission" date="2016-11" db="EMBL/GenBank/DDBJ databases">
        <authorList>
            <person name="Jaros S."/>
            <person name="Januszkiewicz K."/>
            <person name="Wedrychowicz H."/>
        </authorList>
    </citation>
    <scope>NUCLEOTIDE SEQUENCE [LARGE SCALE GENOMIC DNA]</scope>
    <source>
        <strain evidence="2 3">DSM 15930</strain>
    </source>
</reference>
<dbReference type="Pfam" id="PF10552">
    <property type="entry name" value="ORF6C"/>
    <property type="match status" value="1"/>
</dbReference>
<evidence type="ECO:0000259" key="1">
    <source>
        <dbReference type="PROSITE" id="PS51750"/>
    </source>
</evidence>
<protein>
    <submittedName>
        <fullName evidence="2">Prophage antirepressor</fullName>
    </submittedName>
</protein>
<sequence length="232" mass="26514">MNDLKIFTSAEFGQVRTVTINEEPYFVGTDVATILGYAKPQNAIATHVDKDDTLKQGITDSLGRIQDTTIINESGLYALIFGSKLESAKRFKKWVTSKVLPDIRKNGTYQKPLTTQEIMREQLTMIDNVSDRVTALENNMTIDYSQQLALEKLVNKQVIDALGGKETNAYKEISRKVFTECNRDIKNYFNVNSRNNIAVIDFDKARQFIQNWKPCYTTQLFINDCNQQMCIN</sequence>
<organism evidence="2 3">
    <name type="scientific">Anaerosporobacter mobilis DSM 15930</name>
    <dbReference type="NCBI Taxonomy" id="1120996"/>
    <lineage>
        <taxon>Bacteria</taxon>
        <taxon>Bacillati</taxon>
        <taxon>Bacillota</taxon>
        <taxon>Clostridia</taxon>
        <taxon>Lachnospirales</taxon>
        <taxon>Lachnospiraceae</taxon>
        <taxon>Anaerosporobacter</taxon>
    </lineage>
</organism>
<name>A0A1M7NCJ5_9FIRM</name>
<dbReference type="SMART" id="SM01040">
    <property type="entry name" value="Bro-N"/>
    <property type="match status" value="1"/>
</dbReference>
<dbReference type="Proteomes" id="UP000184038">
    <property type="component" value="Unassembled WGS sequence"/>
</dbReference>
<evidence type="ECO:0000313" key="3">
    <source>
        <dbReference type="Proteomes" id="UP000184038"/>
    </source>
</evidence>
<dbReference type="OrthoDB" id="9812611at2"/>
<dbReference type="PROSITE" id="PS51750">
    <property type="entry name" value="BRO_N"/>
    <property type="match status" value="1"/>
</dbReference>
<feature type="domain" description="Bro-N" evidence="1">
    <location>
        <begin position="1"/>
        <end position="107"/>
    </location>
</feature>